<reference evidence="3" key="1">
    <citation type="submission" date="2022-10" db="EMBL/GenBank/DDBJ databases">
        <title>Genome assembly of Pristionchus species.</title>
        <authorList>
            <person name="Yoshida K."/>
            <person name="Sommer R.J."/>
        </authorList>
    </citation>
    <scope>NUCLEOTIDE SEQUENCE [LARGE SCALE GENOMIC DNA]</scope>
    <source>
        <strain evidence="3">RS5460</strain>
    </source>
</reference>
<dbReference type="EMBL" id="BTRK01000006">
    <property type="protein sequence ID" value="GMR57952.1"/>
    <property type="molecule type" value="Genomic_DNA"/>
</dbReference>
<keyword evidence="1" id="KW-0812">Transmembrane</keyword>
<feature type="non-terminal residue" evidence="2">
    <location>
        <position position="1"/>
    </location>
</feature>
<proteinExistence type="predicted"/>
<feature type="transmembrane region" description="Helical" evidence="1">
    <location>
        <begin position="213"/>
        <end position="233"/>
    </location>
</feature>
<evidence type="ECO:0000313" key="2">
    <source>
        <dbReference type="EMBL" id="GMR57952.1"/>
    </source>
</evidence>
<evidence type="ECO:0000256" key="1">
    <source>
        <dbReference type="SAM" id="Phobius"/>
    </source>
</evidence>
<feature type="transmembrane region" description="Helical" evidence="1">
    <location>
        <begin position="32"/>
        <end position="52"/>
    </location>
</feature>
<protein>
    <submittedName>
        <fullName evidence="2">Uncharacterized protein</fullName>
    </submittedName>
</protein>
<feature type="transmembrane region" description="Helical" evidence="1">
    <location>
        <begin position="6"/>
        <end position="25"/>
    </location>
</feature>
<keyword evidence="1" id="KW-0472">Membrane</keyword>
<dbReference type="AlphaFoldDB" id="A0AAN5D922"/>
<evidence type="ECO:0000313" key="3">
    <source>
        <dbReference type="Proteomes" id="UP001328107"/>
    </source>
</evidence>
<keyword evidence="3" id="KW-1185">Reference proteome</keyword>
<feature type="transmembrane region" description="Helical" evidence="1">
    <location>
        <begin position="146"/>
        <end position="168"/>
    </location>
</feature>
<comment type="caution">
    <text evidence="2">The sequence shown here is derived from an EMBL/GenBank/DDBJ whole genome shotgun (WGS) entry which is preliminary data.</text>
</comment>
<accession>A0AAN5D922</accession>
<sequence length="260" mass="29817">ALILTYLTYALVAVSNVAAIAYFRIHPVKSKLLQKLIPCFYLNVALFLVFAFDIDNMALILGYDSDYVFKVSTICDIWFTSLNIVLFAEFLSLDLIIQYHSFRHIFQRAYAISVVVVMVVVLLRHFTVETENNYARFRMSEDARIVYNLVTALEIFAFVVGLSSLILLVNLDKEESVYRIMLLLATAIEVPECLIASLCRVDHPLNTSIGMTFRHVCYGLFQVAFVGTFFEIARKFKEQPVKEEIQRDSFENPSGEQIYV</sequence>
<organism evidence="2 3">
    <name type="scientific">Pristionchus mayeri</name>
    <dbReference type="NCBI Taxonomy" id="1317129"/>
    <lineage>
        <taxon>Eukaryota</taxon>
        <taxon>Metazoa</taxon>
        <taxon>Ecdysozoa</taxon>
        <taxon>Nematoda</taxon>
        <taxon>Chromadorea</taxon>
        <taxon>Rhabditida</taxon>
        <taxon>Rhabditina</taxon>
        <taxon>Diplogasteromorpha</taxon>
        <taxon>Diplogasteroidea</taxon>
        <taxon>Neodiplogasteridae</taxon>
        <taxon>Pristionchus</taxon>
    </lineage>
</organism>
<dbReference type="Proteomes" id="UP001328107">
    <property type="component" value="Unassembled WGS sequence"/>
</dbReference>
<gene>
    <name evidence="2" type="ORF">PMAYCL1PPCAC_28147</name>
</gene>
<keyword evidence="1" id="KW-1133">Transmembrane helix</keyword>
<feature type="transmembrane region" description="Helical" evidence="1">
    <location>
        <begin position="109"/>
        <end position="126"/>
    </location>
</feature>
<name>A0AAN5D922_9BILA</name>